<accession>A0A813LTJ7</accession>
<protein>
    <recommendedName>
        <fullName evidence="4">Small-subunit processome Utp12 domain-containing protein</fullName>
    </recommendedName>
</protein>
<comment type="caution">
    <text evidence="2">The sequence shown here is derived from an EMBL/GenBank/DDBJ whole genome shotgun (WGS) entry which is preliminary data.</text>
</comment>
<name>A0A813LTJ7_POLGL</name>
<evidence type="ECO:0000313" key="3">
    <source>
        <dbReference type="Proteomes" id="UP000626109"/>
    </source>
</evidence>
<feature type="compositionally biased region" description="Basic and acidic residues" evidence="1">
    <location>
        <begin position="372"/>
        <end position="381"/>
    </location>
</feature>
<dbReference type="Proteomes" id="UP000626109">
    <property type="component" value="Unassembled WGS sequence"/>
</dbReference>
<gene>
    <name evidence="2" type="ORF">PGLA2088_LOCUS48947</name>
</gene>
<feature type="compositionally biased region" description="Acidic residues" evidence="1">
    <location>
        <begin position="338"/>
        <end position="363"/>
    </location>
</feature>
<feature type="region of interest" description="Disordered" evidence="1">
    <location>
        <begin position="117"/>
        <end position="139"/>
    </location>
</feature>
<dbReference type="EMBL" id="CAJNNW010036839">
    <property type="protein sequence ID" value="CAE8737878.1"/>
    <property type="molecule type" value="Genomic_DNA"/>
</dbReference>
<evidence type="ECO:0008006" key="4">
    <source>
        <dbReference type="Google" id="ProtNLM"/>
    </source>
</evidence>
<reference evidence="2" key="1">
    <citation type="submission" date="2021-02" db="EMBL/GenBank/DDBJ databases">
        <authorList>
            <person name="Dougan E. K."/>
            <person name="Rhodes N."/>
            <person name="Thang M."/>
            <person name="Chan C."/>
        </authorList>
    </citation>
    <scope>NUCLEOTIDE SEQUENCE</scope>
</reference>
<evidence type="ECO:0000313" key="2">
    <source>
        <dbReference type="EMBL" id="CAE8737878.1"/>
    </source>
</evidence>
<feature type="compositionally biased region" description="Polar residues" evidence="1">
    <location>
        <begin position="39"/>
        <end position="52"/>
    </location>
</feature>
<organism evidence="2 3">
    <name type="scientific">Polarella glacialis</name>
    <name type="common">Dinoflagellate</name>
    <dbReference type="NCBI Taxonomy" id="89957"/>
    <lineage>
        <taxon>Eukaryota</taxon>
        <taxon>Sar</taxon>
        <taxon>Alveolata</taxon>
        <taxon>Dinophyceae</taxon>
        <taxon>Suessiales</taxon>
        <taxon>Suessiaceae</taxon>
        <taxon>Polarella</taxon>
    </lineage>
</organism>
<proteinExistence type="predicted"/>
<evidence type="ECO:0000256" key="1">
    <source>
        <dbReference type="SAM" id="MobiDB-lite"/>
    </source>
</evidence>
<dbReference type="AlphaFoldDB" id="A0A813LTJ7"/>
<sequence>VVQGHRMGSGRHTMPATTRRSKGGNGAGGEVEPDKQGEVLTNGSPKNGSPQDASPAATSKERRRLSGKRSADGDQVLAEEGAVTPRQKKARVSGGGVRDSVEDAETNEAVYVAPVDEAGDASAPLAAKKPQDESDPEDGLVNGSRMAACESNVDGAKVVHNFDAWRRAIEDLRKLRKPEAKRGDPMTRPAVDEIAKSLRQALEGADWGAVTAPALTTRPEAMLGVVKQLRRGEALQTLTGMSARHESHPRERTACGLWVQQILDQHGESLTGKPELRKALRPLLVALAKRLGSASRAGEVLSCLGKWRMAAGLARVRRQEQVRAKAAEASAGVNEVEAFSEADDYAEDDEESDAEDDDGEEEEVVPKKGAASRKDADSDSE</sequence>
<feature type="region of interest" description="Disordered" evidence="1">
    <location>
        <begin position="327"/>
        <end position="381"/>
    </location>
</feature>
<feature type="non-terminal residue" evidence="2">
    <location>
        <position position="1"/>
    </location>
</feature>
<feature type="region of interest" description="Disordered" evidence="1">
    <location>
        <begin position="1"/>
        <end position="104"/>
    </location>
</feature>